<dbReference type="EMBL" id="HG682436">
    <property type="protein sequence ID" value="CDJ30319.1"/>
    <property type="molecule type" value="Genomic_DNA"/>
</dbReference>
<accession>U6JXZ9</accession>
<dbReference type="InterPro" id="IPR001969">
    <property type="entry name" value="Aspartic_peptidase_AS"/>
</dbReference>
<evidence type="ECO:0008006" key="4">
    <source>
        <dbReference type="Google" id="ProtNLM"/>
    </source>
</evidence>
<evidence type="ECO:0000313" key="3">
    <source>
        <dbReference type="Proteomes" id="UP000030744"/>
    </source>
</evidence>
<evidence type="ECO:0000313" key="2">
    <source>
        <dbReference type="EMBL" id="CDJ30319.1"/>
    </source>
</evidence>
<reference evidence="2" key="2">
    <citation type="submission" date="2013-10" db="EMBL/GenBank/DDBJ databases">
        <authorList>
            <person name="Aslett M."/>
        </authorList>
    </citation>
    <scope>NUCLEOTIDE SEQUENCE [LARGE SCALE GENOMIC DNA]</scope>
    <source>
        <strain evidence="2">Houghton</strain>
    </source>
</reference>
<dbReference type="OrthoDB" id="2431547at2759"/>
<reference evidence="2" key="1">
    <citation type="submission" date="2013-10" db="EMBL/GenBank/DDBJ databases">
        <title>Genomic analysis of the causative agents of coccidiosis in chickens.</title>
        <authorList>
            <person name="Reid A.J."/>
            <person name="Blake D."/>
            <person name="Billington K."/>
            <person name="Browne H."/>
            <person name="Dunn M."/>
            <person name="Hung S."/>
            <person name="Kawahara F."/>
            <person name="Miranda-Saavedra D."/>
            <person name="Mourier T."/>
            <person name="Nagra H."/>
            <person name="Otto T.D."/>
            <person name="Rawlings N."/>
            <person name="Sanchez A."/>
            <person name="Sanders M."/>
            <person name="Subramaniam C."/>
            <person name="Tay Y."/>
            <person name="Dear P."/>
            <person name="Doerig C."/>
            <person name="Gruber A."/>
            <person name="Parkinson J."/>
            <person name="Shirley M."/>
            <person name="Wan K.L."/>
            <person name="Berriman M."/>
            <person name="Tomley F."/>
            <person name="Pain A."/>
        </authorList>
    </citation>
    <scope>NUCLEOTIDE SEQUENCE [LARGE SCALE GENOMIC DNA]</scope>
    <source>
        <strain evidence="2">Houghton</strain>
    </source>
</reference>
<dbReference type="RefSeq" id="XP_013352886.1">
    <property type="nucleotide sequence ID" value="XM_013497432.1"/>
</dbReference>
<protein>
    <recommendedName>
        <fullName evidence="4">Retrotransposon gag domain-containing protein</fullName>
    </recommendedName>
</protein>
<gene>
    <name evidence="2" type="ORF">EMH_0006090</name>
</gene>
<feature type="compositionally biased region" description="Basic and acidic residues" evidence="1">
    <location>
        <begin position="460"/>
        <end position="479"/>
    </location>
</feature>
<feature type="region of interest" description="Disordered" evidence="1">
    <location>
        <begin position="1"/>
        <end position="49"/>
    </location>
</feature>
<evidence type="ECO:0000256" key="1">
    <source>
        <dbReference type="SAM" id="MobiDB-lite"/>
    </source>
</evidence>
<dbReference type="GO" id="GO:0004190">
    <property type="term" value="F:aspartic-type endopeptidase activity"/>
    <property type="evidence" value="ECO:0007669"/>
    <property type="project" value="InterPro"/>
</dbReference>
<proteinExistence type="predicted"/>
<feature type="region of interest" description="Disordered" evidence="1">
    <location>
        <begin position="779"/>
        <end position="803"/>
    </location>
</feature>
<feature type="region of interest" description="Disordered" evidence="1">
    <location>
        <begin position="296"/>
        <end position="501"/>
    </location>
</feature>
<dbReference type="Gene3D" id="2.40.70.10">
    <property type="entry name" value="Acid Proteases"/>
    <property type="match status" value="1"/>
</dbReference>
<dbReference type="VEuPathDB" id="ToxoDB:EMH_0006090"/>
<dbReference type="InterPro" id="IPR021109">
    <property type="entry name" value="Peptidase_aspartic_dom_sf"/>
</dbReference>
<feature type="compositionally biased region" description="Basic and acidic residues" evidence="1">
    <location>
        <begin position="17"/>
        <end position="30"/>
    </location>
</feature>
<dbReference type="GeneID" id="25375627"/>
<sequence>MSDVETPSVESVGTLPEARKTRPRRDTEQTKRRKSATQTVNQGKAEERAITDWEKPMLELIKEMKEDNRVRNEALVLMHQQANNRAEELLELHRQTNKGGKAHPEGRGSTPRDHIRRKGIASSEEGTNMRSFLGVVEQEFRESEVPMEEWGGLLGKYLTGKAMTFLAFLKQPGVYMTDWKEVRDRLCERFCSLSREKMIDLLAENQWTGDYSEYINRFTKVVAQGERVPGEELVTLFFTLLPSDIGELISCDGTKTFHDWQEAATALRNWAMPLEAWRARRNRGVKEFTARGKRRPGADLISFGRTAPAIGKGGPPDKGGVSRSDTIWTNRRVERDYPTCGSGSGNQTIKRKGLGVQGDVRTRPKQPIGDPKDQDASEPGATNVSPSWRKDETGARMEGENSGKGRERNQVHPWRPVRLTDGRTEANPRRHAMLVGDSTGTDNGCEVNGSGRVKTSGTDTDTREGESERTAESGTKHDNGTVPTEGPAEKETTNPGNGGCAEGEQVLPWWMWWQEGDADKCTQEYLGPLCGVGETAVLKLEITGRGYEGLLDTGASRSFIRPAVVEQLGLKMQTLREAFSFTVANGAIIHIDKEVPRLTMLCGGECFTGNFLVGPIPFPIILGIDWLVNHKVAWYFQSDKIRTYVNGRWCDLPVLRRGGATSTQDNTTPKEQIKTAADRAYEELAAQVAKMSVEEAKALLRPPPKRYKSRHRAGERVRIKDILQKAREDTANLKGALEGLHLVVALPATEPERVVRVPTERQGPLLYALVEYAKSLPNRQAQTLNGPEESADTTQTEDDESPWPRAQLSFTEFDAWITDLVNTPYNHGSNAVLVVK</sequence>
<dbReference type="Proteomes" id="UP000030744">
    <property type="component" value="Unassembled WGS sequence"/>
</dbReference>
<dbReference type="Pfam" id="PF13975">
    <property type="entry name" value="gag-asp_proteas"/>
    <property type="match status" value="1"/>
</dbReference>
<name>U6JXZ9_9EIME</name>
<feature type="compositionally biased region" description="Basic and acidic residues" evidence="1">
    <location>
        <begin position="102"/>
        <end position="113"/>
    </location>
</feature>
<dbReference type="PROSITE" id="PS00141">
    <property type="entry name" value="ASP_PROTEASE"/>
    <property type="match status" value="1"/>
</dbReference>
<dbReference type="GO" id="GO:0006508">
    <property type="term" value="P:proteolysis"/>
    <property type="evidence" value="ECO:0007669"/>
    <property type="project" value="InterPro"/>
</dbReference>
<dbReference type="AlphaFoldDB" id="U6JXZ9"/>
<feature type="compositionally biased region" description="Acidic residues" evidence="1">
    <location>
        <begin position="789"/>
        <end position="801"/>
    </location>
</feature>
<organism evidence="2 3">
    <name type="scientific">Eimeria mitis</name>
    <dbReference type="NCBI Taxonomy" id="44415"/>
    <lineage>
        <taxon>Eukaryota</taxon>
        <taxon>Sar</taxon>
        <taxon>Alveolata</taxon>
        <taxon>Apicomplexa</taxon>
        <taxon>Conoidasida</taxon>
        <taxon>Coccidia</taxon>
        <taxon>Eucoccidiorida</taxon>
        <taxon>Eimeriorina</taxon>
        <taxon>Eimeriidae</taxon>
        <taxon>Eimeria</taxon>
    </lineage>
</organism>
<dbReference type="CDD" id="cd00303">
    <property type="entry name" value="retropepsin_like"/>
    <property type="match status" value="1"/>
</dbReference>
<feature type="compositionally biased region" description="Basic and acidic residues" evidence="1">
    <location>
        <begin position="388"/>
        <end position="410"/>
    </location>
</feature>
<feature type="compositionally biased region" description="Basic and acidic residues" evidence="1">
    <location>
        <begin position="418"/>
        <end position="428"/>
    </location>
</feature>
<feature type="region of interest" description="Disordered" evidence="1">
    <location>
        <begin position="95"/>
        <end position="123"/>
    </location>
</feature>
<dbReference type="SUPFAM" id="SSF50630">
    <property type="entry name" value="Acid proteases"/>
    <property type="match status" value="1"/>
</dbReference>
<keyword evidence="3" id="KW-1185">Reference proteome</keyword>